<dbReference type="InterPro" id="IPR023997">
    <property type="entry name" value="TonB-dep_OMP_SusC/RagA_CS"/>
</dbReference>
<dbReference type="Proteomes" id="UP000199577">
    <property type="component" value="Unassembled WGS sequence"/>
</dbReference>
<dbReference type="RefSeq" id="WP_211657593.1">
    <property type="nucleotide sequence ID" value="NZ_FOLL01000011.1"/>
</dbReference>
<evidence type="ECO:0000313" key="9">
    <source>
        <dbReference type="EMBL" id="SFC43246.1"/>
    </source>
</evidence>
<evidence type="ECO:0000313" key="10">
    <source>
        <dbReference type="Proteomes" id="UP000199577"/>
    </source>
</evidence>
<dbReference type="Pfam" id="PF07715">
    <property type="entry name" value="Plug"/>
    <property type="match status" value="1"/>
</dbReference>
<evidence type="ECO:0000256" key="2">
    <source>
        <dbReference type="ARBA" id="ARBA00022448"/>
    </source>
</evidence>
<dbReference type="NCBIfam" id="TIGR04056">
    <property type="entry name" value="OMP_RagA_SusC"/>
    <property type="match status" value="1"/>
</dbReference>
<reference evidence="9 10" key="1">
    <citation type="submission" date="2016-10" db="EMBL/GenBank/DDBJ databases">
        <authorList>
            <person name="de Groot N.N."/>
        </authorList>
    </citation>
    <scope>NUCLEOTIDE SEQUENCE [LARGE SCALE GENOMIC DNA]</scope>
    <source>
        <strain evidence="9 10">DSM 22900</strain>
    </source>
</reference>
<name>A0A1I1J473_9SPHI</name>
<dbReference type="AlphaFoldDB" id="A0A1I1J473"/>
<evidence type="ECO:0000256" key="5">
    <source>
        <dbReference type="ARBA" id="ARBA00023136"/>
    </source>
</evidence>
<protein>
    <submittedName>
        <fullName evidence="9">TonB-linked outer membrane protein, SusC/RagA family</fullName>
    </submittedName>
</protein>
<evidence type="ECO:0000256" key="6">
    <source>
        <dbReference type="ARBA" id="ARBA00023237"/>
    </source>
</evidence>
<evidence type="ECO:0000256" key="3">
    <source>
        <dbReference type="ARBA" id="ARBA00022452"/>
    </source>
</evidence>
<dbReference type="InterPro" id="IPR012910">
    <property type="entry name" value="Plug_dom"/>
</dbReference>
<dbReference type="Gene3D" id="2.170.130.10">
    <property type="entry name" value="TonB-dependent receptor, plug domain"/>
    <property type="match status" value="1"/>
</dbReference>
<feature type="domain" description="TonB-dependent receptor plug" evidence="8">
    <location>
        <begin position="3"/>
        <end position="79"/>
    </location>
</feature>
<dbReference type="InterPro" id="IPR023996">
    <property type="entry name" value="TonB-dep_OMP_SusC/RagA"/>
</dbReference>
<dbReference type="InterPro" id="IPR039426">
    <property type="entry name" value="TonB-dep_rcpt-like"/>
</dbReference>
<dbReference type="InterPro" id="IPR037066">
    <property type="entry name" value="Plug_dom_sf"/>
</dbReference>
<dbReference type="STRING" id="623281.SAMN05421747_1114"/>
<evidence type="ECO:0000256" key="7">
    <source>
        <dbReference type="PROSITE-ProRule" id="PRU01360"/>
    </source>
</evidence>
<comment type="subcellular location">
    <subcellularLocation>
        <location evidence="1 7">Cell outer membrane</location>
        <topology evidence="1 7">Multi-pass membrane protein</topology>
    </subcellularLocation>
</comment>
<evidence type="ECO:0000256" key="4">
    <source>
        <dbReference type="ARBA" id="ARBA00022692"/>
    </source>
</evidence>
<dbReference type="SUPFAM" id="SSF56935">
    <property type="entry name" value="Porins"/>
    <property type="match status" value="1"/>
</dbReference>
<dbReference type="PROSITE" id="PS52016">
    <property type="entry name" value="TONB_DEPENDENT_REC_3"/>
    <property type="match status" value="1"/>
</dbReference>
<accession>A0A1I1J473</accession>
<dbReference type="InterPro" id="IPR036942">
    <property type="entry name" value="Beta-barrel_TonB_sf"/>
</dbReference>
<keyword evidence="5 7" id="KW-0472">Membrane</keyword>
<dbReference type="EMBL" id="FOLL01000011">
    <property type="protein sequence ID" value="SFC43246.1"/>
    <property type="molecule type" value="Genomic_DNA"/>
</dbReference>
<keyword evidence="4 7" id="KW-0812">Transmembrane</keyword>
<keyword evidence="2 7" id="KW-0813">Transport</keyword>
<keyword evidence="3 7" id="KW-1134">Transmembrane beta strand</keyword>
<dbReference type="GO" id="GO:0009279">
    <property type="term" value="C:cell outer membrane"/>
    <property type="evidence" value="ECO:0007669"/>
    <property type="project" value="UniProtKB-SubCell"/>
</dbReference>
<dbReference type="NCBIfam" id="TIGR04057">
    <property type="entry name" value="SusC_RagA_signa"/>
    <property type="match status" value="1"/>
</dbReference>
<evidence type="ECO:0000259" key="8">
    <source>
        <dbReference type="Pfam" id="PF07715"/>
    </source>
</evidence>
<evidence type="ECO:0000256" key="1">
    <source>
        <dbReference type="ARBA" id="ARBA00004571"/>
    </source>
</evidence>
<proteinExistence type="inferred from homology"/>
<dbReference type="Gene3D" id="2.40.170.20">
    <property type="entry name" value="TonB-dependent receptor, beta-barrel domain"/>
    <property type="match status" value="1"/>
</dbReference>
<keyword evidence="10" id="KW-1185">Reference proteome</keyword>
<keyword evidence="6 7" id="KW-0998">Cell outer membrane</keyword>
<organism evidence="9 10">
    <name type="scientific">Parapedobacter composti</name>
    <dbReference type="NCBI Taxonomy" id="623281"/>
    <lineage>
        <taxon>Bacteria</taxon>
        <taxon>Pseudomonadati</taxon>
        <taxon>Bacteroidota</taxon>
        <taxon>Sphingobacteriia</taxon>
        <taxon>Sphingobacteriales</taxon>
        <taxon>Sphingobacteriaceae</taxon>
        <taxon>Parapedobacter</taxon>
    </lineage>
</organism>
<comment type="similarity">
    <text evidence="7">Belongs to the TonB-dependent receptor family.</text>
</comment>
<sequence>MGARIVVRGLTSLNPNADNQPLFIIDGIPIDNSVNDNASNQRGMSNRAADINPNDIETISILKGAAATGLYGVRAANGAVVITTKSGASGSGLTINAGTSFSAEEINKLPEFQRNYGRGWYGIDDGGVYSASGALIEAQSVVDPSYIFYDNYKNFYRTGGMRDHFFNMSGGKDAFTFYTSVNHTKQEGIIPFSHWGRTSARLRGTAKFSEKFDVEGSVNYSNSGGNRVPHTTMGERLMYWSHTQDIREYENPDGTQIAGILSANPLYNAKYMTYVDDVDRTISNLSFNYKPIDWLRFTYRFGHDFYVDKREEISPGPLGIAGENRSGLSALGFMEQRRFINRVINSNFFATFDKEITPDLRATVRAGHELFETDLNYSYNFGEEFVTPGFYSFSNVTRHVITENTYRRRLIGAYGDASLDYKGFLFLNLTARNDWTSTLPKGNNSFFYPSASMSFVFNEVLNLPNALDYGKLRAAYGQVGKDTDPYRTAATYTTATGFPLNGQVGYVRSASRGSNELVPEMTTTLEFGTELQFFKNRLGIDFTWYKANSKDQILSVPVSNTTGYSQVWINAGEIENKGIELILNGTPVKTNNFRWDATVNFTRNRNMVVDIADGVSDITLLQQNGYVNSHVTMRIAKGRPYGDLYGTSYQRYYEGGQPEGLIYLDKDRPKVIANSGGFAGFPLMNTTNQMVLGNGMPNWLAGIRNTFTYKGVSLSVLIDTRWKIDQFDQYGVWLAAFLKPDYTNDRNDVVIFDGVTPDGQPNDQQVWLGQGLGPDGRDYAAGYYRNIHRVMSENFVYDASYIKLRNATLAYNLPTRWITPLNLKGLSVSASVNNVILWTPWRNFDPESYSTGAGSNATALTGMGYPGARSMFFSLNLTL</sequence>
<gene>
    <name evidence="9" type="ORF">SAMN05421747_1114</name>
</gene>